<sequence length="145" mass="17106">MNIFFFFFHGSQHGRPTPRRINGRGSLGAYYRETKTETISCPPAHAFHRVEDTIAQLATLFMGPLSRHERLPDHCTGKCHRSLVGDKWPALPTFHRHSRHGLMRHYKQNLGDILTIYKFKLMWSVRYRLTWFLLGSPTLCRQERR</sequence>
<organism evidence="1 2">
    <name type="scientific">Araneus ventricosus</name>
    <name type="common">Orbweaver spider</name>
    <name type="synonym">Epeira ventricosa</name>
    <dbReference type="NCBI Taxonomy" id="182803"/>
    <lineage>
        <taxon>Eukaryota</taxon>
        <taxon>Metazoa</taxon>
        <taxon>Ecdysozoa</taxon>
        <taxon>Arthropoda</taxon>
        <taxon>Chelicerata</taxon>
        <taxon>Arachnida</taxon>
        <taxon>Araneae</taxon>
        <taxon>Araneomorphae</taxon>
        <taxon>Entelegynae</taxon>
        <taxon>Araneoidea</taxon>
        <taxon>Araneidae</taxon>
        <taxon>Araneus</taxon>
    </lineage>
</organism>
<keyword evidence="2" id="KW-1185">Reference proteome</keyword>
<reference evidence="1 2" key="1">
    <citation type="journal article" date="2019" name="Sci. Rep.">
        <title>Orb-weaving spider Araneus ventricosus genome elucidates the spidroin gene catalogue.</title>
        <authorList>
            <person name="Kono N."/>
            <person name="Nakamura H."/>
            <person name="Ohtoshi R."/>
            <person name="Moran D.A.P."/>
            <person name="Shinohara A."/>
            <person name="Yoshida Y."/>
            <person name="Fujiwara M."/>
            <person name="Mori M."/>
            <person name="Tomita M."/>
            <person name="Arakawa K."/>
        </authorList>
    </citation>
    <scope>NUCLEOTIDE SEQUENCE [LARGE SCALE GENOMIC DNA]</scope>
</reference>
<evidence type="ECO:0000313" key="2">
    <source>
        <dbReference type="Proteomes" id="UP000499080"/>
    </source>
</evidence>
<dbReference type="AlphaFoldDB" id="A0A4Y2R9M6"/>
<protein>
    <submittedName>
        <fullName evidence="1">Uncharacterized protein</fullName>
    </submittedName>
</protein>
<dbReference type="Proteomes" id="UP000499080">
    <property type="component" value="Unassembled WGS sequence"/>
</dbReference>
<comment type="caution">
    <text evidence="1">The sequence shown here is derived from an EMBL/GenBank/DDBJ whole genome shotgun (WGS) entry which is preliminary data.</text>
</comment>
<evidence type="ECO:0000313" key="1">
    <source>
        <dbReference type="EMBL" id="GBN72361.1"/>
    </source>
</evidence>
<proteinExistence type="predicted"/>
<accession>A0A4Y2R9M6</accession>
<name>A0A4Y2R9M6_ARAVE</name>
<gene>
    <name evidence="1" type="ORF">AVEN_266102_1</name>
</gene>
<dbReference type="EMBL" id="BGPR01016248">
    <property type="protein sequence ID" value="GBN72361.1"/>
    <property type="molecule type" value="Genomic_DNA"/>
</dbReference>